<evidence type="ECO:0000313" key="2">
    <source>
        <dbReference type="Proteomes" id="UP000182649"/>
    </source>
</evidence>
<dbReference type="RefSeq" id="WP_256210522.1">
    <property type="nucleotide sequence ID" value="NZ_FPBZ01000015.1"/>
</dbReference>
<sequence>MDGSEYIRDLIVFPHQDEIEGIHAVLIEGENSGEQVLQSG</sequence>
<protein>
    <submittedName>
        <fullName evidence="1">Uncharacterized protein</fullName>
    </submittedName>
</protein>
<organism evidence="1 2">
    <name type="scientific">Nitrosospira multiformis</name>
    <dbReference type="NCBI Taxonomy" id="1231"/>
    <lineage>
        <taxon>Bacteria</taxon>
        <taxon>Pseudomonadati</taxon>
        <taxon>Pseudomonadota</taxon>
        <taxon>Betaproteobacteria</taxon>
        <taxon>Nitrosomonadales</taxon>
        <taxon>Nitrosomonadaceae</taxon>
        <taxon>Nitrosospira</taxon>
    </lineage>
</organism>
<gene>
    <name evidence="1" type="ORF">SAMN05216417_1157</name>
</gene>
<dbReference type="AlphaFoldDB" id="A0A1I7I6B4"/>
<dbReference type="EMBL" id="FPBZ01000015">
    <property type="protein sequence ID" value="SFU68490.1"/>
    <property type="molecule type" value="Genomic_DNA"/>
</dbReference>
<dbReference type="Proteomes" id="UP000182649">
    <property type="component" value="Unassembled WGS sequence"/>
</dbReference>
<evidence type="ECO:0000313" key="1">
    <source>
        <dbReference type="EMBL" id="SFU68490.1"/>
    </source>
</evidence>
<reference evidence="2" key="1">
    <citation type="submission" date="2016-10" db="EMBL/GenBank/DDBJ databases">
        <authorList>
            <person name="Varghese N."/>
            <person name="Submissions S."/>
        </authorList>
    </citation>
    <scope>NUCLEOTIDE SEQUENCE [LARGE SCALE GENOMIC DNA]</scope>
    <source>
        <strain evidence="2">Nl14</strain>
    </source>
</reference>
<proteinExistence type="predicted"/>
<name>A0A1I7I6B4_9PROT</name>
<accession>A0A1I7I6B4</accession>